<feature type="compositionally biased region" description="Basic and acidic residues" evidence="1">
    <location>
        <begin position="85"/>
        <end position="103"/>
    </location>
</feature>
<feature type="compositionally biased region" description="Low complexity" evidence="1">
    <location>
        <begin position="210"/>
        <end position="227"/>
    </location>
</feature>
<evidence type="ECO:0008006" key="4">
    <source>
        <dbReference type="Google" id="ProtNLM"/>
    </source>
</evidence>
<feature type="compositionally biased region" description="Low complexity" evidence="1">
    <location>
        <begin position="269"/>
        <end position="279"/>
    </location>
</feature>
<gene>
    <name evidence="2" type="ORF">Q6348_13910</name>
</gene>
<feature type="region of interest" description="Disordered" evidence="1">
    <location>
        <begin position="206"/>
        <end position="279"/>
    </location>
</feature>
<name>A0ABT9DCQ7_9CELL</name>
<organism evidence="2 3">
    <name type="scientific">Actinotalea lenta</name>
    <dbReference type="NCBI Taxonomy" id="3064654"/>
    <lineage>
        <taxon>Bacteria</taxon>
        <taxon>Bacillati</taxon>
        <taxon>Actinomycetota</taxon>
        <taxon>Actinomycetes</taxon>
        <taxon>Micrococcales</taxon>
        <taxon>Cellulomonadaceae</taxon>
        <taxon>Actinotalea</taxon>
    </lineage>
</organism>
<evidence type="ECO:0000313" key="2">
    <source>
        <dbReference type="EMBL" id="MDO8108291.1"/>
    </source>
</evidence>
<proteinExistence type="predicted"/>
<dbReference type="Proteomes" id="UP001232536">
    <property type="component" value="Unassembled WGS sequence"/>
</dbReference>
<dbReference type="EMBL" id="JAUQYP010000001">
    <property type="protein sequence ID" value="MDO8108291.1"/>
    <property type="molecule type" value="Genomic_DNA"/>
</dbReference>
<dbReference type="RefSeq" id="WP_304601869.1">
    <property type="nucleotide sequence ID" value="NZ_JAUQYP010000001.1"/>
</dbReference>
<reference evidence="2 3" key="1">
    <citation type="submission" date="2023-07" db="EMBL/GenBank/DDBJ databases">
        <title>Description of novel actinomycetes strains, isolated from tidal flat sediment.</title>
        <authorList>
            <person name="Lu C."/>
        </authorList>
    </citation>
    <scope>NUCLEOTIDE SEQUENCE [LARGE SCALE GENOMIC DNA]</scope>
    <source>
        <strain evidence="2 3">SYSU T00b441</strain>
    </source>
</reference>
<comment type="caution">
    <text evidence="2">The sequence shown here is derived from an EMBL/GenBank/DDBJ whole genome shotgun (WGS) entry which is preliminary data.</text>
</comment>
<sequence>MADLPWLVETLAEANQDPTLPRSRARAVDGTDWETCGRWLGTKGVEYDGETPPDTDADPEEHRKAVERARRRARRASFETGADGRPIHTRDVDARAGHRSATSEHKAGTYIGYELHPFTQVRDIVWQGKPGELQIGPDVPAYVTNASLTPAGAHRTDAVVPALIAERTTIDGVECGLRDVTWDRGYSINADARTHAPLRLHGIEPVTDLAPSSAPSSRSRRTASGSTFTCSRRIHRSTCARSRAPSATTRARSAPRSRRSTTSGHAGGTPSTADSTPTATCACAAPSARASSRLDSCGRLAAHPRARRSSRCPKV</sequence>
<evidence type="ECO:0000313" key="3">
    <source>
        <dbReference type="Proteomes" id="UP001232536"/>
    </source>
</evidence>
<keyword evidence="3" id="KW-1185">Reference proteome</keyword>
<protein>
    <recommendedName>
        <fullName evidence="4">Transposase</fullName>
    </recommendedName>
</protein>
<feature type="compositionally biased region" description="Low complexity" evidence="1">
    <location>
        <begin position="239"/>
        <end position="252"/>
    </location>
</feature>
<feature type="compositionally biased region" description="Acidic residues" evidence="1">
    <location>
        <begin position="47"/>
        <end position="59"/>
    </location>
</feature>
<evidence type="ECO:0000256" key="1">
    <source>
        <dbReference type="SAM" id="MobiDB-lite"/>
    </source>
</evidence>
<accession>A0ABT9DCQ7</accession>
<feature type="region of interest" description="Disordered" evidence="1">
    <location>
        <begin position="44"/>
        <end position="103"/>
    </location>
</feature>